<dbReference type="Proteomes" id="UP000318943">
    <property type="component" value="Unassembled WGS sequence"/>
</dbReference>
<reference evidence="6 7" key="1">
    <citation type="submission" date="2019-05" db="EMBL/GenBank/DDBJ databases">
        <title>Whole genome sequence analysis of Cupriavidus campinensis S14E4C strain.</title>
        <authorList>
            <person name="Abbaszade G."/>
            <person name="Szabo A."/>
            <person name="Toumi M."/>
            <person name="Toth E."/>
        </authorList>
    </citation>
    <scope>NUCLEOTIDE SEQUENCE [LARGE SCALE GENOMIC DNA]</scope>
    <source>
        <strain evidence="6 7">S14E4C</strain>
    </source>
</reference>
<protein>
    <submittedName>
        <fullName evidence="6">Carotenoid oxygenase family protein</fullName>
    </submittedName>
</protein>
<accession>A0ABY3EPQ7</accession>
<comment type="cofactor">
    <cofactor evidence="1">
        <name>Fe(2+)</name>
        <dbReference type="ChEBI" id="CHEBI:29033"/>
    </cofactor>
</comment>
<keyword evidence="4" id="KW-0408">Iron</keyword>
<keyword evidence="5" id="KW-1133">Transmembrane helix</keyword>
<sequence>MKEANPPSAVFNTVLKLDTETGRYTRHDLGNQIVGEAAFVPKPGGRTEDDGYLAAFTYDPVRRGSNLVPLDARRIAPDKPRPALRRKHRARCKDVRHSPVTYAIVSMIFPIFWLDSIRRCASAAFFNGNVLSMTGARL</sequence>
<proteinExistence type="inferred from homology"/>
<keyword evidence="5" id="KW-0472">Membrane</keyword>
<evidence type="ECO:0000256" key="1">
    <source>
        <dbReference type="ARBA" id="ARBA00001954"/>
    </source>
</evidence>
<evidence type="ECO:0000256" key="3">
    <source>
        <dbReference type="ARBA" id="ARBA00022723"/>
    </source>
</evidence>
<feature type="transmembrane region" description="Helical" evidence="5">
    <location>
        <begin position="95"/>
        <end position="114"/>
    </location>
</feature>
<evidence type="ECO:0000256" key="5">
    <source>
        <dbReference type="SAM" id="Phobius"/>
    </source>
</evidence>
<name>A0ABY3EPQ7_9BURK</name>
<organism evidence="6 7">
    <name type="scientific">Cupriavidus campinensis</name>
    <dbReference type="NCBI Taxonomy" id="151783"/>
    <lineage>
        <taxon>Bacteria</taxon>
        <taxon>Pseudomonadati</taxon>
        <taxon>Pseudomonadota</taxon>
        <taxon>Betaproteobacteria</taxon>
        <taxon>Burkholderiales</taxon>
        <taxon>Burkholderiaceae</taxon>
        <taxon>Cupriavidus</taxon>
    </lineage>
</organism>
<comment type="caution">
    <text evidence="6">The sequence shown here is derived from an EMBL/GenBank/DDBJ whole genome shotgun (WGS) entry which is preliminary data.</text>
</comment>
<dbReference type="EMBL" id="VCIZ01000005">
    <property type="protein sequence ID" value="TSP12738.1"/>
    <property type="molecule type" value="Genomic_DNA"/>
</dbReference>
<keyword evidence="5" id="KW-0812">Transmembrane</keyword>
<evidence type="ECO:0000256" key="2">
    <source>
        <dbReference type="ARBA" id="ARBA00006787"/>
    </source>
</evidence>
<comment type="similarity">
    <text evidence="2">Belongs to the carotenoid oxygenase family.</text>
</comment>
<gene>
    <name evidence="6" type="ORF">FGG12_11055</name>
</gene>
<evidence type="ECO:0000313" key="7">
    <source>
        <dbReference type="Proteomes" id="UP000318943"/>
    </source>
</evidence>
<evidence type="ECO:0000256" key="4">
    <source>
        <dbReference type="ARBA" id="ARBA00023004"/>
    </source>
</evidence>
<keyword evidence="7" id="KW-1185">Reference proteome</keyword>
<dbReference type="Pfam" id="PF03055">
    <property type="entry name" value="RPE65"/>
    <property type="match status" value="1"/>
</dbReference>
<evidence type="ECO:0000313" key="6">
    <source>
        <dbReference type="EMBL" id="TSP12738.1"/>
    </source>
</evidence>
<dbReference type="InterPro" id="IPR004294">
    <property type="entry name" value="Carotenoid_Oase"/>
</dbReference>
<keyword evidence="3" id="KW-0479">Metal-binding</keyword>
<dbReference type="RefSeq" id="WP_144197705.1">
    <property type="nucleotide sequence ID" value="NZ_CAJPVH010000012.1"/>
</dbReference>